<evidence type="ECO:0000313" key="2">
    <source>
        <dbReference type="Proteomes" id="UP000237105"/>
    </source>
</evidence>
<sequence>MVKDRYNENEISSIKLKLIGQRPIDNNQYELPTSTSTDIESLIGKDNSEPIDNNQYELPTSTDIESLIGKDNIEYKERMDIVVKDKTNSLQIIIKLHSSYMTFNIHSYLHIEKMVI</sequence>
<keyword evidence="2" id="KW-1185">Reference proteome</keyword>
<name>A0A2P5ATY8_PARAD</name>
<dbReference type="PANTHER" id="PTHR45786:SF74">
    <property type="entry name" value="ATP-DEPENDENT DNA HELICASE"/>
    <property type="match status" value="1"/>
</dbReference>
<dbReference type="PANTHER" id="PTHR45786">
    <property type="entry name" value="DNA BINDING PROTEIN-LIKE"/>
    <property type="match status" value="1"/>
</dbReference>
<accession>A0A2P5ATY8</accession>
<organism evidence="1 2">
    <name type="scientific">Parasponia andersonii</name>
    <name type="common">Sponia andersonii</name>
    <dbReference type="NCBI Taxonomy" id="3476"/>
    <lineage>
        <taxon>Eukaryota</taxon>
        <taxon>Viridiplantae</taxon>
        <taxon>Streptophyta</taxon>
        <taxon>Embryophyta</taxon>
        <taxon>Tracheophyta</taxon>
        <taxon>Spermatophyta</taxon>
        <taxon>Magnoliopsida</taxon>
        <taxon>eudicotyledons</taxon>
        <taxon>Gunneridae</taxon>
        <taxon>Pentapetalae</taxon>
        <taxon>rosids</taxon>
        <taxon>fabids</taxon>
        <taxon>Rosales</taxon>
        <taxon>Cannabaceae</taxon>
        <taxon>Parasponia</taxon>
    </lineage>
</organism>
<evidence type="ECO:0000313" key="1">
    <source>
        <dbReference type="EMBL" id="PON40013.1"/>
    </source>
</evidence>
<dbReference type="AlphaFoldDB" id="A0A2P5ATY8"/>
<protein>
    <submittedName>
        <fullName evidence="1">Uncharacterized protein</fullName>
    </submittedName>
</protein>
<dbReference type="Proteomes" id="UP000237105">
    <property type="component" value="Unassembled WGS sequence"/>
</dbReference>
<comment type="caution">
    <text evidence="1">The sequence shown here is derived from an EMBL/GenBank/DDBJ whole genome shotgun (WGS) entry which is preliminary data.</text>
</comment>
<proteinExistence type="predicted"/>
<dbReference type="OrthoDB" id="1166188at2759"/>
<gene>
    <name evidence="1" type="ORF">PanWU01x14_300370</name>
</gene>
<dbReference type="EMBL" id="JXTB01000448">
    <property type="protein sequence ID" value="PON40013.1"/>
    <property type="molecule type" value="Genomic_DNA"/>
</dbReference>
<reference evidence="2" key="1">
    <citation type="submission" date="2016-06" db="EMBL/GenBank/DDBJ databases">
        <title>Parallel loss of symbiosis genes in relatives of nitrogen-fixing non-legume Parasponia.</title>
        <authorList>
            <person name="Van Velzen R."/>
            <person name="Holmer R."/>
            <person name="Bu F."/>
            <person name="Rutten L."/>
            <person name="Van Zeijl A."/>
            <person name="Liu W."/>
            <person name="Santuari L."/>
            <person name="Cao Q."/>
            <person name="Sharma T."/>
            <person name="Shen D."/>
            <person name="Roswanjaya Y."/>
            <person name="Wardhani T."/>
            <person name="Kalhor M.S."/>
            <person name="Jansen J."/>
            <person name="Van den Hoogen J."/>
            <person name="Gungor B."/>
            <person name="Hartog M."/>
            <person name="Hontelez J."/>
            <person name="Verver J."/>
            <person name="Yang W.-C."/>
            <person name="Schijlen E."/>
            <person name="Repin R."/>
            <person name="Schilthuizen M."/>
            <person name="Schranz E."/>
            <person name="Heidstra R."/>
            <person name="Miyata K."/>
            <person name="Fedorova E."/>
            <person name="Kohlen W."/>
            <person name="Bisseling T."/>
            <person name="Smit S."/>
            <person name="Geurts R."/>
        </authorList>
    </citation>
    <scope>NUCLEOTIDE SEQUENCE [LARGE SCALE GENOMIC DNA]</scope>
    <source>
        <strain evidence="2">cv. WU1-14</strain>
    </source>
</reference>